<protein>
    <submittedName>
        <fullName evidence="7">Oligosaccharide flippase family protein</fullName>
    </submittedName>
</protein>
<sequence length="441" mass="48889">MKTSNFYKSVAVLLSGTAAAQAITLSILPILTRIYSPEELGMLAIFTATTSILLTVSCLRMEMAIPIQKFEVEARSVLVLCIQLVTFNVIICLIFCFAIYFIFPELLGGLGKLVFLIPVGILLGGVYLAINNYAVREKEFSLISKSRLRQSISCAFIQIFGGLFGFGAIMLLLGYIFNLGAGAFYLKKRLLEDLDFKSFVKFEKSKEIFYQNIRFPKYSVVESFANTAGIQIPVLIIASSIGVAETAFLFLAMRIIQAPMALLGNSISQVFYSQASENYKEGTLSSLTLKVSESTFKIGVGPIIFIAVVAQNIVGKALGQDWEVVGVYITTMSPWFLFQFLASPISPVMYVTGKQNLFMRLTIFGFSLKIFCITVAAIKGLYVIESFVFANTLFYMVCFYIFSQVGGNSMGNIIKSFMKVVYIPFAWLFGALFINHILAVF</sequence>
<feature type="transmembrane region" description="Helical" evidence="6">
    <location>
        <begin position="384"/>
        <end position="405"/>
    </location>
</feature>
<keyword evidence="3 6" id="KW-0812">Transmembrane</keyword>
<keyword evidence="5 6" id="KW-0472">Membrane</keyword>
<proteinExistence type="predicted"/>
<evidence type="ECO:0000256" key="3">
    <source>
        <dbReference type="ARBA" id="ARBA00022692"/>
    </source>
</evidence>
<feature type="transmembrane region" description="Helical" evidence="6">
    <location>
        <begin position="230"/>
        <end position="252"/>
    </location>
</feature>
<evidence type="ECO:0000256" key="1">
    <source>
        <dbReference type="ARBA" id="ARBA00004651"/>
    </source>
</evidence>
<feature type="transmembrane region" description="Helical" evidence="6">
    <location>
        <begin position="115"/>
        <end position="134"/>
    </location>
</feature>
<dbReference type="Proteomes" id="UP000594435">
    <property type="component" value="Chromosome 1"/>
</dbReference>
<dbReference type="PANTHER" id="PTHR30250:SF28">
    <property type="entry name" value="POLYSACCHARIDE BIOSYNTHESIS PROTEIN"/>
    <property type="match status" value="1"/>
</dbReference>
<dbReference type="InterPro" id="IPR050833">
    <property type="entry name" value="Poly_Biosynth_Transport"/>
</dbReference>
<organism evidence="7 8">
    <name type="scientific">Vibrio navarrensis</name>
    <dbReference type="NCBI Taxonomy" id="29495"/>
    <lineage>
        <taxon>Bacteria</taxon>
        <taxon>Pseudomonadati</taxon>
        <taxon>Pseudomonadota</taxon>
        <taxon>Gammaproteobacteria</taxon>
        <taxon>Vibrionales</taxon>
        <taxon>Vibrionaceae</taxon>
        <taxon>Vibrio</taxon>
    </lineage>
</organism>
<dbReference type="RefSeq" id="WP_337970900.1">
    <property type="nucleotide sequence ID" value="NZ_CP065217.1"/>
</dbReference>
<evidence type="ECO:0000313" key="7">
    <source>
        <dbReference type="EMBL" id="QPL53817.1"/>
    </source>
</evidence>
<dbReference type="GO" id="GO:0005886">
    <property type="term" value="C:plasma membrane"/>
    <property type="evidence" value="ECO:0007669"/>
    <property type="project" value="UniProtKB-SubCell"/>
</dbReference>
<dbReference type="AlphaFoldDB" id="A0AAJ4IBG1"/>
<name>A0AAJ4IBG1_9VIBR</name>
<feature type="transmembrane region" description="Helical" evidence="6">
    <location>
        <begin position="43"/>
        <end position="65"/>
    </location>
</feature>
<keyword evidence="4 6" id="KW-1133">Transmembrane helix</keyword>
<comment type="subcellular location">
    <subcellularLocation>
        <location evidence="1">Cell membrane</location>
        <topology evidence="1">Multi-pass membrane protein</topology>
    </subcellularLocation>
</comment>
<feature type="transmembrane region" description="Helical" evidence="6">
    <location>
        <begin position="12"/>
        <end position="31"/>
    </location>
</feature>
<reference evidence="7 8" key="1">
    <citation type="submission" date="2020-11" db="EMBL/GenBank/DDBJ databases">
        <title>Complete and Circularized Genome Assembly of a human isolate of Vibrio navarrensis biotype pommerensis with MiSeq and MinION Sequence Data.</title>
        <authorList>
            <person name="Schwartz K."/>
            <person name="Borowiak M."/>
            <person name="Deneke C."/>
            <person name="Balau V."/>
            <person name="Metelmann C."/>
            <person name="Strauch E."/>
        </authorList>
    </citation>
    <scope>NUCLEOTIDE SEQUENCE [LARGE SCALE GENOMIC DNA]</scope>
    <source>
        <strain evidence="7 8">20-VB00237</strain>
    </source>
</reference>
<evidence type="ECO:0000256" key="5">
    <source>
        <dbReference type="ARBA" id="ARBA00023136"/>
    </source>
</evidence>
<evidence type="ECO:0000256" key="2">
    <source>
        <dbReference type="ARBA" id="ARBA00022475"/>
    </source>
</evidence>
<feature type="transmembrane region" description="Helical" evidence="6">
    <location>
        <begin position="77"/>
        <end position="103"/>
    </location>
</feature>
<dbReference type="EMBL" id="CP065217">
    <property type="protein sequence ID" value="QPL53817.1"/>
    <property type="molecule type" value="Genomic_DNA"/>
</dbReference>
<feature type="transmembrane region" description="Helical" evidence="6">
    <location>
        <begin position="155"/>
        <end position="177"/>
    </location>
</feature>
<dbReference type="Pfam" id="PF13440">
    <property type="entry name" value="Polysacc_synt_3"/>
    <property type="match status" value="1"/>
</dbReference>
<keyword evidence="2" id="KW-1003">Cell membrane</keyword>
<gene>
    <name evidence="7" type="ORF">I3X05_01135</name>
</gene>
<feature type="transmembrane region" description="Helical" evidence="6">
    <location>
        <begin position="357"/>
        <end position="378"/>
    </location>
</feature>
<accession>A0AAJ4IBG1</accession>
<evidence type="ECO:0000256" key="4">
    <source>
        <dbReference type="ARBA" id="ARBA00022989"/>
    </source>
</evidence>
<feature type="transmembrane region" description="Helical" evidence="6">
    <location>
        <begin position="417"/>
        <end position="438"/>
    </location>
</feature>
<evidence type="ECO:0000313" key="8">
    <source>
        <dbReference type="Proteomes" id="UP000594435"/>
    </source>
</evidence>
<feature type="transmembrane region" description="Helical" evidence="6">
    <location>
        <begin position="326"/>
        <end position="345"/>
    </location>
</feature>
<dbReference type="PANTHER" id="PTHR30250">
    <property type="entry name" value="PST FAMILY PREDICTED COLANIC ACID TRANSPORTER"/>
    <property type="match status" value="1"/>
</dbReference>
<evidence type="ECO:0000256" key="6">
    <source>
        <dbReference type="SAM" id="Phobius"/>
    </source>
</evidence>